<protein>
    <submittedName>
        <fullName evidence="1">Uncharacterized protein</fullName>
    </submittedName>
</protein>
<dbReference type="EMBL" id="FMYV01000006">
    <property type="protein sequence ID" value="SDC72184.1"/>
    <property type="molecule type" value="Genomic_DNA"/>
</dbReference>
<accession>A0A1G6NXW3</accession>
<organism evidence="1 2">
    <name type="scientific">Geotoga petraea</name>
    <dbReference type="NCBI Taxonomy" id="28234"/>
    <lineage>
        <taxon>Bacteria</taxon>
        <taxon>Thermotogati</taxon>
        <taxon>Thermotogota</taxon>
        <taxon>Thermotogae</taxon>
        <taxon>Petrotogales</taxon>
        <taxon>Petrotogaceae</taxon>
        <taxon>Geotoga</taxon>
    </lineage>
</organism>
<sequence length="30" mass="3501">MTKRDNKIPSANENIMNQYSNVAAELMRNF</sequence>
<reference evidence="1 2" key="1">
    <citation type="submission" date="2016-10" db="EMBL/GenBank/DDBJ databases">
        <authorList>
            <person name="de Groot N.N."/>
        </authorList>
    </citation>
    <scope>NUCLEOTIDE SEQUENCE [LARGE SCALE GENOMIC DNA]</scope>
    <source>
        <strain evidence="1 2">WG14</strain>
    </source>
</reference>
<dbReference type="Proteomes" id="UP000199322">
    <property type="component" value="Unassembled WGS sequence"/>
</dbReference>
<evidence type="ECO:0000313" key="1">
    <source>
        <dbReference type="EMBL" id="SDC72184.1"/>
    </source>
</evidence>
<name>A0A1G6NXW3_9BACT</name>
<keyword evidence="2" id="KW-1185">Reference proteome</keyword>
<evidence type="ECO:0000313" key="2">
    <source>
        <dbReference type="Proteomes" id="UP000199322"/>
    </source>
</evidence>
<gene>
    <name evidence="1" type="ORF">SAMN04488588_1688</name>
</gene>
<proteinExistence type="predicted"/>
<dbReference type="AlphaFoldDB" id="A0A1G6NXW3"/>